<dbReference type="InterPro" id="IPR052072">
    <property type="entry name" value="Vascular_dev_regulator"/>
</dbReference>
<evidence type="ECO:0000256" key="1">
    <source>
        <dbReference type="SAM" id="MobiDB-lite"/>
    </source>
</evidence>
<feature type="compositionally biased region" description="Low complexity" evidence="1">
    <location>
        <begin position="53"/>
        <end position="68"/>
    </location>
</feature>
<sequence>MMIGQERSSQTSKPPPPASPAALPLSASRRRFSRVGRKHSNGSVHRDQSNHFGASSRSSSSSGTARSTESVGIRQPAKNKIRRHQHRLSAVFGRGPRGGSGEMAAAGEEVLATDDPSELSNHITAPGILKIFGTEICEGANYKSVLATTRSSAKELVKEALARTECVRVVGDNEKPLLLQSLWKPKEGYARRFEIQRKSLSETDLTAEAQSTCTERTQEEDPEAEADKATQCPANEREETESSDDSATQYSIHPPLDFPYFLLLQGFSYRQDFVIYALINSSTVFGRSDEQTHNDTERDVDRMNLWAPDLMANHCSVQRLDANRGLAAGQSGSVTQLKPLARAKVKRNGAVIKHEVELQSGDIIALGDHYLFMYKDPTCPKVATPAEVTHRRPPLCKTCVRARTCFRDVDGAELLLPYDVEHESRVLKEIFSVVERDPAAHKLTAAFLLCLCLQQSAAHFSIPALRRLLLQMANELQTIVREKAKELAALQPEISESDAADWPSGADTLIRGLEPLVLWMSNSIQILHFIHQEVPRLLHRVSQEEEEEEEDCIAVLELRLSSVRSASEEAMTVLEEVLMFTFQQCVYYLTKVRPSAYLN</sequence>
<feature type="region of interest" description="Disordered" evidence="1">
    <location>
        <begin position="204"/>
        <end position="249"/>
    </location>
</feature>
<organism evidence="3 4">
    <name type="scientific">Labeo rohita</name>
    <name type="common">Indian major carp</name>
    <name type="synonym">Cyprinus rohita</name>
    <dbReference type="NCBI Taxonomy" id="84645"/>
    <lineage>
        <taxon>Eukaryota</taxon>
        <taxon>Metazoa</taxon>
        <taxon>Chordata</taxon>
        <taxon>Craniata</taxon>
        <taxon>Vertebrata</taxon>
        <taxon>Euteleostomi</taxon>
        <taxon>Actinopterygii</taxon>
        <taxon>Neopterygii</taxon>
        <taxon>Teleostei</taxon>
        <taxon>Ostariophysi</taxon>
        <taxon>Cypriniformes</taxon>
        <taxon>Cyprinidae</taxon>
        <taxon>Labeoninae</taxon>
        <taxon>Labeonini</taxon>
        <taxon>Labeo</taxon>
    </lineage>
</organism>
<proteinExistence type="predicted"/>
<gene>
    <name evidence="3" type="ORF">H4Q32_016966</name>
</gene>
<dbReference type="SUPFAM" id="SSF54236">
    <property type="entry name" value="Ubiquitin-like"/>
    <property type="match status" value="1"/>
</dbReference>
<dbReference type="Gene3D" id="3.10.20.90">
    <property type="entry name" value="Phosphatidylinositol 3-kinase Catalytic Subunit, Chain A, domain 1"/>
    <property type="match status" value="2"/>
</dbReference>
<feature type="region of interest" description="Disordered" evidence="1">
    <location>
        <begin position="1"/>
        <end position="103"/>
    </location>
</feature>
<keyword evidence="4" id="KW-1185">Reference proteome</keyword>
<dbReference type="SUPFAM" id="SSF49879">
    <property type="entry name" value="SMAD/FHA domain"/>
    <property type="match status" value="1"/>
</dbReference>
<feature type="domain" description="Ras-associating" evidence="2">
    <location>
        <begin position="125"/>
        <end position="200"/>
    </location>
</feature>
<dbReference type="InterPro" id="IPR029071">
    <property type="entry name" value="Ubiquitin-like_domsf"/>
</dbReference>
<dbReference type="PANTHER" id="PTHR16027:SF4">
    <property type="entry name" value="RAS-INTERACTING PROTEIN 1"/>
    <property type="match status" value="1"/>
</dbReference>
<comment type="caution">
    <text evidence="3">The sequence shown here is derived from an EMBL/GenBank/DDBJ whole genome shotgun (WGS) entry which is preliminary data.</text>
</comment>
<accession>A0ABQ8M7F2</accession>
<evidence type="ECO:0000313" key="3">
    <source>
        <dbReference type="EMBL" id="KAI2658825.1"/>
    </source>
</evidence>
<dbReference type="PANTHER" id="PTHR16027">
    <property type="entry name" value="DILUTE DOMAIN-CONTAINING PROTEIN YPR089W"/>
    <property type="match status" value="1"/>
</dbReference>
<feature type="compositionally biased region" description="Polar residues" evidence="1">
    <location>
        <begin position="1"/>
        <end position="12"/>
    </location>
</feature>
<feature type="compositionally biased region" description="Polar residues" evidence="1">
    <location>
        <begin position="204"/>
        <end position="215"/>
    </location>
</feature>
<dbReference type="PROSITE" id="PS50200">
    <property type="entry name" value="RA"/>
    <property type="match status" value="1"/>
</dbReference>
<feature type="compositionally biased region" description="Basic residues" evidence="1">
    <location>
        <begin position="77"/>
        <end position="87"/>
    </location>
</feature>
<dbReference type="InterPro" id="IPR000159">
    <property type="entry name" value="RA_dom"/>
</dbReference>
<evidence type="ECO:0000259" key="2">
    <source>
        <dbReference type="PROSITE" id="PS50200"/>
    </source>
</evidence>
<dbReference type="EMBL" id="JACTAM010000012">
    <property type="protein sequence ID" value="KAI2658825.1"/>
    <property type="molecule type" value="Genomic_DNA"/>
</dbReference>
<protein>
    <submittedName>
        <fullName evidence="3">Ras-associating and dilute domain-containing protein</fullName>
    </submittedName>
</protein>
<evidence type="ECO:0000313" key="4">
    <source>
        <dbReference type="Proteomes" id="UP000830375"/>
    </source>
</evidence>
<reference evidence="3 4" key="1">
    <citation type="submission" date="2022-01" db="EMBL/GenBank/DDBJ databases">
        <title>A high-quality chromosome-level genome assembly of rohu carp, Labeo rohita.</title>
        <authorList>
            <person name="Arick M.A. II"/>
            <person name="Hsu C.-Y."/>
            <person name="Magbanua Z."/>
            <person name="Pechanova O."/>
            <person name="Grover C."/>
            <person name="Miller E."/>
            <person name="Thrash A."/>
            <person name="Ezzel L."/>
            <person name="Alam S."/>
            <person name="Benzie J."/>
            <person name="Hamilton M."/>
            <person name="Karsi A."/>
            <person name="Lawrence M.L."/>
            <person name="Peterson D.G."/>
        </authorList>
    </citation>
    <scope>NUCLEOTIDE SEQUENCE [LARGE SCALE GENOMIC DNA]</scope>
    <source>
        <strain evidence="4">BAU-BD-2019</strain>
        <tissue evidence="3">Blood</tissue>
    </source>
</reference>
<dbReference type="InterPro" id="IPR008984">
    <property type="entry name" value="SMAD_FHA_dom_sf"/>
</dbReference>
<name>A0ABQ8M7F2_LABRO</name>
<dbReference type="Proteomes" id="UP000830375">
    <property type="component" value="Unassembled WGS sequence"/>
</dbReference>
<dbReference type="Gene3D" id="2.60.200.20">
    <property type="match status" value="1"/>
</dbReference>
<feature type="compositionally biased region" description="Basic residues" evidence="1">
    <location>
        <begin position="28"/>
        <end position="40"/>
    </location>
</feature>